<feature type="compositionally biased region" description="Polar residues" evidence="8">
    <location>
        <begin position="736"/>
        <end position="752"/>
    </location>
</feature>
<dbReference type="Gene3D" id="3.30.160.60">
    <property type="entry name" value="Classic Zinc Finger"/>
    <property type="match status" value="2"/>
</dbReference>
<dbReference type="InterPro" id="IPR036236">
    <property type="entry name" value="Znf_C2H2_sf"/>
</dbReference>
<evidence type="ECO:0000256" key="7">
    <source>
        <dbReference type="PROSITE-ProRule" id="PRU00042"/>
    </source>
</evidence>
<comment type="subcellular location">
    <subcellularLocation>
        <location evidence="1">Nucleus</location>
    </subcellularLocation>
</comment>
<evidence type="ECO:0000313" key="10">
    <source>
        <dbReference type="EMBL" id="KAK3794917.1"/>
    </source>
</evidence>
<name>A0AAE1AW21_9GAST</name>
<protein>
    <recommendedName>
        <fullName evidence="9">C2H2-type domain-containing protein</fullName>
    </recommendedName>
</protein>
<feature type="compositionally biased region" description="Polar residues" evidence="8">
    <location>
        <begin position="247"/>
        <end position="264"/>
    </location>
</feature>
<keyword evidence="5" id="KW-0862">Zinc</keyword>
<comment type="caution">
    <text evidence="10">The sequence shown here is derived from an EMBL/GenBank/DDBJ whole genome shotgun (WGS) entry which is preliminary data.</text>
</comment>
<feature type="compositionally biased region" description="Low complexity" evidence="8">
    <location>
        <begin position="701"/>
        <end position="722"/>
    </location>
</feature>
<proteinExistence type="predicted"/>
<organism evidence="10 11">
    <name type="scientific">Elysia crispata</name>
    <name type="common">lettuce slug</name>
    <dbReference type="NCBI Taxonomy" id="231223"/>
    <lineage>
        <taxon>Eukaryota</taxon>
        <taxon>Metazoa</taxon>
        <taxon>Spiralia</taxon>
        <taxon>Lophotrochozoa</taxon>
        <taxon>Mollusca</taxon>
        <taxon>Gastropoda</taxon>
        <taxon>Heterobranchia</taxon>
        <taxon>Euthyneura</taxon>
        <taxon>Panpulmonata</taxon>
        <taxon>Sacoglossa</taxon>
        <taxon>Placobranchoidea</taxon>
        <taxon>Plakobranchidae</taxon>
        <taxon>Elysia</taxon>
    </lineage>
</organism>
<keyword evidence="2" id="KW-0479">Metal-binding</keyword>
<accession>A0AAE1AW21</accession>
<dbReference type="GO" id="GO:0000981">
    <property type="term" value="F:DNA-binding transcription factor activity, RNA polymerase II-specific"/>
    <property type="evidence" value="ECO:0007669"/>
    <property type="project" value="TreeGrafter"/>
</dbReference>
<dbReference type="PANTHER" id="PTHR10032:SF271">
    <property type="entry name" value="RH12261P-RELATED"/>
    <property type="match status" value="1"/>
</dbReference>
<keyword evidence="6" id="KW-0539">Nucleus</keyword>
<dbReference type="InterPro" id="IPR013087">
    <property type="entry name" value="Znf_C2H2_type"/>
</dbReference>
<feature type="region of interest" description="Disordered" evidence="8">
    <location>
        <begin position="247"/>
        <end position="268"/>
    </location>
</feature>
<dbReference type="Pfam" id="PF00096">
    <property type="entry name" value="zf-C2H2"/>
    <property type="match status" value="2"/>
</dbReference>
<dbReference type="SMART" id="SM00355">
    <property type="entry name" value="ZnF_C2H2"/>
    <property type="match status" value="4"/>
</dbReference>
<keyword evidence="11" id="KW-1185">Reference proteome</keyword>
<feature type="domain" description="C2H2-type" evidence="9">
    <location>
        <begin position="943"/>
        <end position="971"/>
    </location>
</feature>
<evidence type="ECO:0000256" key="2">
    <source>
        <dbReference type="ARBA" id="ARBA00022723"/>
    </source>
</evidence>
<keyword evidence="3" id="KW-0677">Repeat</keyword>
<evidence type="ECO:0000313" key="11">
    <source>
        <dbReference type="Proteomes" id="UP001283361"/>
    </source>
</evidence>
<evidence type="ECO:0000256" key="5">
    <source>
        <dbReference type="ARBA" id="ARBA00022833"/>
    </source>
</evidence>
<evidence type="ECO:0000256" key="4">
    <source>
        <dbReference type="ARBA" id="ARBA00022771"/>
    </source>
</evidence>
<feature type="region of interest" description="Disordered" evidence="8">
    <location>
        <begin position="693"/>
        <end position="753"/>
    </location>
</feature>
<dbReference type="AlphaFoldDB" id="A0AAE1AW21"/>
<evidence type="ECO:0000256" key="6">
    <source>
        <dbReference type="ARBA" id="ARBA00023242"/>
    </source>
</evidence>
<dbReference type="InterPro" id="IPR027756">
    <property type="entry name" value="Ovo-like"/>
</dbReference>
<dbReference type="PANTHER" id="PTHR10032">
    <property type="entry name" value="ZINC FINGER PROTEIN WITH KRAB AND SCAN DOMAINS"/>
    <property type="match status" value="1"/>
</dbReference>
<evidence type="ECO:0000259" key="9">
    <source>
        <dbReference type="PROSITE" id="PS50157"/>
    </source>
</evidence>
<evidence type="ECO:0000256" key="8">
    <source>
        <dbReference type="SAM" id="MobiDB-lite"/>
    </source>
</evidence>
<dbReference type="GO" id="GO:0005634">
    <property type="term" value="C:nucleus"/>
    <property type="evidence" value="ECO:0007669"/>
    <property type="project" value="UniProtKB-SubCell"/>
</dbReference>
<dbReference type="Proteomes" id="UP001283361">
    <property type="component" value="Unassembled WGS sequence"/>
</dbReference>
<dbReference type="SUPFAM" id="SSF57667">
    <property type="entry name" value="beta-beta-alpha zinc fingers"/>
    <property type="match status" value="1"/>
</dbReference>
<feature type="domain" description="C2H2-type" evidence="9">
    <location>
        <begin position="876"/>
        <end position="903"/>
    </location>
</feature>
<keyword evidence="4 7" id="KW-0863">Zinc-finger</keyword>
<dbReference type="PROSITE" id="PS50157">
    <property type="entry name" value="ZINC_FINGER_C2H2_2"/>
    <property type="match status" value="4"/>
</dbReference>
<evidence type="ECO:0000256" key="3">
    <source>
        <dbReference type="ARBA" id="ARBA00022737"/>
    </source>
</evidence>
<evidence type="ECO:0000256" key="1">
    <source>
        <dbReference type="ARBA" id="ARBA00004123"/>
    </source>
</evidence>
<feature type="domain" description="C2H2-type" evidence="9">
    <location>
        <begin position="904"/>
        <end position="927"/>
    </location>
</feature>
<sequence>MRTVLENFQVPGSTLLGSYSPGRFGDWCDSEISGLLNHLLRMGRGQVPIIITVGLHGETDYGIKHSYRPRGLYGYESMDEDRDRHLPPPVSEITGVVYQTAGKFCRLRSTSLLLYEKLFTFETFTSIAGKYESDVKSQDQSNGQVFCVQNPTDLLSQEDVKLRVKEQLMIDQFVRERDVGDVKNKEYNTIKVSTTSHCPDLIANTDMPMITSEQTESAASLKTFSSPKRAVGYQDVIESPLYRCLRSPQSPRQDSGLHQPSASKDNFVLDPRTTESYRFVHPNPTIFSSGVDMTNRSLCPDVSMSRLVIAQSGEGPKVSETLRTFRKRQRQIRKKRSFMIASLIESDSESGSDHGGNDDGLPSKRSALCGIKHSLNDSEILASEDNTFQRMKNFPLDFQKSESFPLNSSSTQHQRPNYLPLKSVERVLDTSRVSGLHVENVENNFKDMESNESQSSRLHGQRQIVTEKEFRKECFNGTQKAASLKMKNPSSPIQSKKDLYTQLAQNKGSEFHSTNKIQMPHPPFPSPLWPVFPIDEMKQQKSDRMALNVTSPDADKGKNQYQIDNSAKVGKYPTLFQPLPLRLFPAGASLHPYLSQGFHPFHVPHMQYQANENSAETSERKGSFLNHFQTFIENTAMMNTPLHFQETVSPPSNPPGLRLPTNETSSNMHCVNGTARHQIPNCGAPSTTGPTFSPCGSDGISLASSSDPGLSPAPSASLSSPSSPRPHHLLNLSPRSFMSSDRSGSTSLTMTAPVTPRSDAAKATTLGINNSIHACPPRLGLRYDHLQLKMSRGSSAGFMDSSKSFKAFLENANVKLEFINGGNGIKNPLLSTEFAENKIGMVAGGCSLPCPVCTLTFGTAKLLQRHLKTHREIKRFLCTFCAKGFNDTFDLKRHTRTHTGVRPYKCDMCEKAFTQRCSLESHRRKIHGCVEELAFNERRVKLYVCEDCGHSTDMAEEHYAHMRHSHPTQSGLAVAIDTECRAGGRA</sequence>
<dbReference type="GO" id="GO:0000978">
    <property type="term" value="F:RNA polymerase II cis-regulatory region sequence-specific DNA binding"/>
    <property type="evidence" value="ECO:0007669"/>
    <property type="project" value="TreeGrafter"/>
</dbReference>
<dbReference type="EMBL" id="JAWDGP010001087">
    <property type="protein sequence ID" value="KAK3794917.1"/>
    <property type="molecule type" value="Genomic_DNA"/>
</dbReference>
<dbReference type="FunFam" id="3.30.160.60:FF:000452">
    <property type="entry name" value="Transcription factor Ovo-like 2"/>
    <property type="match status" value="1"/>
</dbReference>
<dbReference type="GO" id="GO:0009913">
    <property type="term" value="P:epidermal cell differentiation"/>
    <property type="evidence" value="ECO:0007669"/>
    <property type="project" value="TreeGrafter"/>
</dbReference>
<dbReference type="GO" id="GO:0008270">
    <property type="term" value="F:zinc ion binding"/>
    <property type="evidence" value="ECO:0007669"/>
    <property type="project" value="UniProtKB-KW"/>
</dbReference>
<feature type="domain" description="C2H2-type" evidence="9">
    <location>
        <begin position="848"/>
        <end position="875"/>
    </location>
</feature>
<gene>
    <name evidence="10" type="ORF">RRG08_001065</name>
</gene>
<feature type="region of interest" description="Disordered" evidence="8">
    <location>
        <begin position="344"/>
        <end position="364"/>
    </location>
</feature>
<reference evidence="10" key="1">
    <citation type="journal article" date="2023" name="G3 (Bethesda)">
        <title>A reference genome for the long-term kleptoplast-retaining sea slug Elysia crispata morphotype clarki.</title>
        <authorList>
            <person name="Eastman K.E."/>
            <person name="Pendleton A.L."/>
            <person name="Shaikh M.A."/>
            <person name="Suttiyut T."/>
            <person name="Ogas R."/>
            <person name="Tomko P."/>
            <person name="Gavelis G."/>
            <person name="Widhalm J.R."/>
            <person name="Wisecaver J.H."/>
        </authorList>
    </citation>
    <scope>NUCLEOTIDE SEQUENCE</scope>
    <source>
        <strain evidence="10">ECLA1</strain>
    </source>
</reference>
<dbReference type="PROSITE" id="PS00028">
    <property type="entry name" value="ZINC_FINGER_C2H2_1"/>
    <property type="match status" value="3"/>
</dbReference>